<dbReference type="EMBL" id="RDQH01000328">
    <property type="protein sequence ID" value="RXI06640.1"/>
    <property type="molecule type" value="Genomic_DNA"/>
</dbReference>
<feature type="compositionally biased region" description="Low complexity" evidence="1">
    <location>
        <begin position="125"/>
        <end position="140"/>
    </location>
</feature>
<dbReference type="Proteomes" id="UP000290289">
    <property type="component" value="Chromosome 2"/>
</dbReference>
<organism evidence="2 3">
    <name type="scientific">Malus domestica</name>
    <name type="common">Apple</name>
    <name type="synonym">Pyrus malus</name>
    <dbReference type="NCBI Taxonomy" id="3750"/>
    <lineage>
        <taxon>Eukaryota</taxon>
        <taxon>Viridiplantae</taxon>
        <taxon>Streptophyta</taxon>
        <taxon>Embryophyta</taxon>
        <taxon>Tracheophyta</taxon>
        <taxon>Spermatophyta</taxon>
        <taxon>Magnoliopsida</taxon>
        <taxon>eudicotyledons</taxon>
        <taxon>Gunneridae</taxon>
        <taxon>Pentapetalae</taxon>
        <taxon>rosids</taxon>
        <taxon>fabids</taxon>
        <taxon>Rosales</taxon>
        <taxon>Rosaceae</taxon>
        <taxon>Amygdaloideae</taxon>
        <taxon>Maleae</taxon>
        <taxon>Malus</taxon>
    </lineage>
</organism>
<reference evidence="2 3" key="1">
    <citation type="submission" date="2018-10" db="EMBL/GenBank/DDBJ databases">
        <title>A high-quality apple genome assembly.</title>
        <authorList>
            <person name="Hu J."/>
        </authorList>
    </citation>
    <scope>NUCLEOTIDE SEQUENCE [LARGE SCALE GENOMIC DNA]</scope>
    <source>
        <strain evidence="3">cv. HFTH1</strain>
        <tissue evidence="2">Young leaf</tissue>
    </source>
</reference>
<dbReference type="STRING" id="3750.A0A498KE44"/>
<feature type="region of interest" description="Disordered" evidence="1">
    <location>
        <begin position="125"/>
        <end position="146"/>
    </location>
</feature>
<evidence type="ECO:0000256" key="1">
    <source>
        <dbReference type="SAM" id="MobiDB-lite"/>
    </source>
</evidence>
<accession>A0A498KE44</accession>
<dbReference type="AlphaFoldDB" id="A0A498KE44"/>
<sequence>MASSSLIRLCRAMTAATRSSSSTGGAAFFSSKAATSTFPKAKTKAKAKPKEAGVSAKPKPTLGIMKPIPTSTALGSFLGVMESCAEAVKQFWVRFKIHNQKDLDSLGYTQYFLYVFVSRCYDPRSSSSPTSAPISTSPPSRGGGSEATTTIAASVAVNTREHGLGSVEFETAITVAAVVAAKNEQIRSYFDEEVVFSSFIFKILCGSLLEWCENFKFQNV</sequence>
<proteinExistence type="predicted"/>
<evidence type="ECO:0000313" key="3">
    <source>
        <dbReference type="Proteomes" id="UP000290289"/>
    </source>
</evidence>
<protein>
    <submittedName>
        <fullName evidence="2">Uncharacterized protein</fullName>
    </submittedName>
</protein>
<keyword evidence="3" id="KW-1185">Reference proteome</keyword>
<gene>
    <name evidence="2" type="ORF">DVH24_025776</name>
</gene>
<evidence type="ECO:0000313" key="2">
    <source>
        <dbReference type="EMBL" id="RXI06640.1"/>
    </source>
</evidence>
<comment type="caution">
    <text evidence="2">The sequence shown here is derived from an EMBL/GenBank/DDBJ whole genome shotgun (WGS) entry which is preliminary data.</text>
</comment>
<name>A0A498KE44_MALDO</name>